<accession>A0A0A9E887</accession>
<feature type="compositionally biased region" description="Low complexity" evidence="1">
    <location>
        <begin position="88"/>
        <end position="111"/>
    </location>
</feature>
<feature type="region of interest" description="Disordered" evidence="1">
    <location>
        <begin position="1"/>
        <end position="49"/>
    </location>
</feature>
<evidence type="ECO:0000313" key="2">
    <source>
        <dbReference type="EMBL" id="JAD96286.1"/>
    </source>
</evidence>
<dbReference type="EMBL" id="GBRH01201609">
    <property type="protein sequence ID" value="JAD96286.1"/>
    <property type="molecule type" value="Transcribed_RNA"/>
</dbReference>
<dbReference type="AlphaFoldDB" id="A0A0A9E887"/>
<reference evidence="2" key="2">
    <citation type="journal article" date="2015" name="Data Brief">
        <title>Shoot transcriptome of the giant reed, Arundo donax.</title>
        <authorList>
            <person name="Barrero R.A."/>
            <person name="Guerrero F.D."/>
            <person name="Moolhuijzen P."/>
            <person name="Goolsby J.A."/>
            <person name="Tidwell J."/>
            <person name="Bellgard S.E."/>
            <person name="Bellgard M.I."/>
        </authorList>
    </citation>
    <scope>NUCLEOTIDE SEQUENCE</scope>
    <source>
        <tissue evidence="2">Shoot tissue taken approximately 20 cm above the soil surface</tissue>
    </source>
</reference>
<protein>
    <submittedName>
        <fullName evidence="2">Uncharacterized protein</fullName>
    </submittedName>
</protein>
<sequence>MHDSKSDGVLTGGLNCDSPEASSSVVSQPISPQWPEHHQSTSIPPQHPHLYASPCPGFFVNLREVPMEKRPELCPQSFPPWAWQMQGSPAPSLPTAASSGFSTATGADGAARAPSSRPRPFATGHHQLHFPPTA</sequence>
<reference evidence="2" key="1">
    <citation type="submission" date="2014-09" db="EMBL/GenBank/DDBJ databases">
        <authorList>
            <person name="Magalhaes I.L.F."/>
            <person name="Oliveira U."/>
            <person name="Santos F.R."/>
            <person name="Vidigal T.H.D.A."/>
            <person name="Brescovit A.D."/>
            <person name="Santos A.J."/>
        </authorList>
    </citation>
    <scope>NUCLEOTIDE SEQUENCE</scope>
    <source>
        <tissue evidence="2">Shoot tissue taken approximately 20 cm above the soil surface</tissue>
    </source>
</reference>
<feature type="region of interest" description="Disordered" evidence="1">
    <location>
        <begin position="86"/>
        <end position="134"/>
    </location>
</feature>
<proteinExistence type="predicted"/>
<feature type="compositionally biased region" description="Low complexity" evidence="1">
    <location>
        <begin position="22"/>
        <end position="33"/>
    </location>
</feature>
<organism evidence="2">
    <name type="scientific">Arundo donax</name>
    <name type="common">Giant reed</name>
    <name type="synonym">Donax arundinaceus</name>
    <dbReference type="NCBI Taxonomy" id="35708"/>
    <lineage>
        <taxon>Eukaryota</taxon>
        <taxon>Viridiplantae</taxon>
        <taxon>Streptophyta</taxon>
        <taxon>Embryophyta</taxon>
        <taxon>Tracheophyta</taxon>
        <taxon>Spermatophyta</taxon>
        <taxon>Magnoliopsida</taxon>
        <taxon>Liliopsida</taxon>
        <taxon>Poales</taxon>
        <taxon>Poaceae</taxon>
        <taxon>PACMAD clade</taxon>
        <taxon>Arundinoideae</taxon>
        <taxon>Arundineae</taxon>
        <taxon>Arundo</taxon>
    </lineage>
</organism>
<name>A0A0A9E887_ARUDO</name>
<evidence type="ECO:0000256" key="1">
    <source>
        <dbReference type="SAM" id="MobiDB-lite"/>
    </source>
</evidence>